<feature type="region of interest" description="Disordered" evidence="1">
    <location>
        <begin position="1"/>
        <end position="49"/>
    </location>
</feature>
<proteinExistence type="predicted"/>
<evidence type="ECO:0000313" key="4">
    <source>
        <dbReference type="Proteomes" id="UP001596512"/>
    </source>
</evidence>
<sequence>MAAARSVRPGAAAGLSPAGRVPAAGGYPQTGPQPQQAYPQTGPQQAQQYSYGQTQYGGQYGYPAPEPPKKGKKGLVIGVVAAVVAVAAGVGATIFFVNRNNAVAAGAENPTGAATNLVTAIGQGDVAGLLTGLAPAERDLMSTLNSEATKELVRLEVYKPDVDPNKITGFELKAENLKFDDAAAEKVNDRITITKLVGGTLTISSDMSKLPYTEQFIEAAFPRGMDARPQTETVDIAKEIKENGGEPIRIATVNVDGEWYPSLFYSLADYALLEADLEWPKRSIPANGAATPGDAVRQFADAGLAADLERVIELLPPDEMGVLHDVGPVIIEQAGKLDAAPARILELETETTDVEGGTKVLLKKLVVEAEGKTATVTKDGECYSAEFDGESQRMCADDLTKQFLGSGMPPEVEKALTGLVKGMIENTGVVTVEVDGKWYVSPIRSMTDLMVTALKSLEAEDVRALLELANG</sequence>
<keyword evidence="3" id="KW-0282">Flagellum</keyword>
<keyword evidence="3" id="KW-0966">Cell projection</keyword>
<reference evidence="4" key="1">
    <citation type="journal article" date="2019" name="Int. J. Syst. Evol. Microbiol.">
        <title>The Global Catalogue of Microorganisms (GCM) 10K type strain sequencing project: providing services to taxonomists for standard genome sequencing and annotation.</title>
        <authorList>
            <consortium name="The Broad Institute Genomics Platform"/>
            <consortium name="The Broad Institute Genome Sequencing Center for Infectious Disease"/>
            <person name="Wu L."/>
            <person name="Ma J."/>
        </authorList>
    </citation>
    <scope>NUCLEOTIDE SEQUENCE [LARGE SCALE GENOMIC DNA]</scope>
    <source>
        <strain evidence="4">JCM 17695</strain>
    </source>
</reference>
<keyword evidence="2" id="KW-1133">Transmembrane helix</keyword>
<keyword evidence="3" id="KW-0969">Cilium</keyword>
<name>A0ABW2TQY5_9PSEU</name>
<keyword evidence="4" id="KW-1185">Reference proteome</keyword>
<dbReference type="Proteomes" id="UP001596512">
    <property type="component" value="Unassembled WGS sequence"/>
</dbReference>
<accession>A0ABW2TQY5</accession>
<feature type="compositionally biased region" description="Low complexity" evidence="1">
    <location>
        <begin position="22"/>
        <end position="49"/>
    </location>
</feature>
<organism evidence="3 4">
    <name type="scientific">Actinokineospora soli</name>
    <dbReference type="NCBI Taxonomy" id="1048753"/>
    <lineage>
        <taxon>Bacteria</taxon>
        <taxon>Bacillati</taxon>
        <taxon>Actinomycetota</taxon>
        <taxon>Actinomycetes</taxon>
        <taxon>Pseudonocardiales</taxon>
        <taxon>Pseudonocardiaceae</taxon>
        <taxon>Actinokineospora</taxon>
    </lineage>
</organism>
<feature type="transmembrane region" description="Helical" evidence="2">
    <location>
        <begin position="75"/>
        <end position="97"/>
    </location>
</feature>
<gene>
    <name evidence="3" type="ORF">ACFQV2_24160</name>
</gene>
<evidence type="ECO:0000256" key="2">
    <source>
        <dbReference type="SAM" id="Phobius"/>
    </source>
</evidence>
<dbReference type="EMBL" id="JBHTEY010000004">
    <property type="protein sequence ID" value="MFC7616104.1"/>
    <property type="molecule type" value="Genomic_DNA"/>
</dbReference>
<keyword evidence="2" id="KW-0472">Membrane</keyword>
<evidence type="ECO:0000256" key="1">
    <source>
        <dbReference type="SAM" id="MobiDB-lite"/>
    </source>
</evidence>
<keyword evidence="2" id="KW-0812">Transmembrane</keyword>
<evidence type="ECO:0000313" key="3">
    <source>
        <dbReference type="EMBL" id="MFC7616104.1"/>
    </source>
</evidence>
<comment type="caution">
    <text evidence="3">The sequence shown here is derived from an EMBL/GenBank/DDBJ whole genome shotgun (WGS) entry which is preliminary data.</text>
</comment>
<protein>
    <submittedName>
        <fullName evidence="3">Flagellar basal body protein FliL</fullName>
    </submittedName>
</protein>
<feature type="compositionally biased region" description="Low complexity" evidence="1">
    <location>
        <begin position="1"/>
        <end position="14"/>
    </location>
</feature>